<protein>
    <recommendedName>
        <fullName evidence="3">Sulphotransferase Stf0 domain-containing protein</fullName>
    </recommendedName>
</protein>
<name>A0NVZ3_ROSAI</name>
<evidence type="ECO:0000313" key="1">
    <source>
        <dbReference type="EMBL" id="EAV43158.1"/>
    </source>
</evidence>
<dbReference type="AlphaFoldDB" id="A0NVZ3"/>
<accession>A0NVZ3</accession>
<evidence type="ECO:0008006" key="3">
    <source>
        <dbReference type="Google" id="ProtNLM"/>
    </source>
</evidence>
<dbReference type="eggNOG" id="ENOG5033IQF">
    <property type="taxonomic scope" value="Bacteria"/>
</dbReference>
<proteinExistence type="predicted"/>
<dbReference type="Proteomes" id="UP000004848">
    <property type="component" value="Unassembled WGS sequence"/>
</dbReference>
<dbReference type="Gene3D" id="3.40.50.300">
    <property type="entry name" value="P-loop containing nucleotide triphosphate hydrolases"/>
    <property type="match status" value="1"/>
</dbReference>
<comment type="caution">
    <text evidence="1">The sequence shown here is derived from an EMBL/GenBank/DDBJ whole genome shotgun (WGS) entry which is preliminary data.</text>
</comment>
<gene>
    <name evidence="1" type="ORF">SIAM614_20081</name>
</gene>
<sequence length="276" mass="31053">MKAMVHHLILLSSGRSGTHLHQIMMQHGLEKAVVLGELFNPSSPFGLEAQTPEFIGMLEEECGIEVDLGKARALANYVREDPVVFLNALSAVCDRLGYDYLCYSILPKQLAGRSIEDILFKFDCSCSFLTRERLARYISLVKARQLGAWKRVDTTSLKPEITMEGFLEDARATDDWFQFLSERVLTAGLNVRHLSYGADLNQPAQIAFYSLQRTYQGVCALTAFDFSLIPDFKQEREADPFRSIAKGDLIRDVLQQACLLDYAFAEPEVFSADGYV</sequence>
<organism evidence="1 2">
    <name type="scientific">Roseibium aggregatum (strain ATCC 25650 / DSM 13394 / JCM 20685 / NBRC 16684 / NCIMB 2208 / IAM 12614 / B1)</name>
    <name type="common">Stappia aggregata</name>
    <dbReference type="NCBI Taxonomy" id="384765"/>
    <lineage>
        <taxon>Bacteria</taxon>
        <taxon>Pseudomonadati</taxon>
        <taxon>Pseudomonadota</taxon>
        <taxon>Alphaproteobacteria</taxon>
        <taxon>Hyphomicrobiales</taxon>
        <taxon>Stappiaceae</taxon>
        <taxon>Roseibium</taxon>
    </lineage>
</organism>
<reference evidence="1 2" key="1">
    <citation type="submission" date="2006-05" db="EMBL/GenBank/DDBJ databases">
        <authorList>
            <person name="King G."/>
            <person name="Ferriera S."/>
            <person name="Johnson J."/>
            <person name="Kravitz S."/>
            <person name="Beeson K."/>
            <person name="Sutton G."/>
            <person name="Rogers Y.-H."/>
            <person name="Friedman R."/>
            <person name="Frazier M."/>
            <person name="Venter J.C."/>
        </authorList>
    </citation>
    <scope>NUCLEOTIDE SEQUENCE [LARGE SCALE GENOMIC DNA]</scope>
    <source>
        <strain evidence="2">ATCC 25650 / DSM 13394 / JCM 20685 / NBRC 16684 / NCIMB 2208 / IAM 12614 / B1</strain>
    </source>
</reference>
<dbReference type="EMBL" id="AAUW01000011">
    <property type="protein sequence ID" value="EAV43158.1"/>
    <property type="molecule type" value="Genomic_DNA"/>
</dbReference>
<dbReference type="InterPro" id="IPR027417">
    <property type="entry name" value="P-loop_NTPase"/>
</dbReference>
<evidence type="ECO:0000313" key="2">
    <source>
        <dbReference type="Proteomes" id="UP000004848"/>
    </source>
</evidence>